<dbReference type="Gene3D" id="1.20.120.160">
    <property type="entry name" value="HPT domain"/>
    <property type="match status" value="1"/>
</dbReference>
<evidence type="ECO:0000256" key="1">
    <source>
        <dbReference type="ARBA" id="ARBA00023012"/>
    </source>
</evidence>
<accession>A0A379CNB7</accession>
<dbReference type="SUPFAM" id="SSF47226">
    <property type="entry name" value="Histidine-containing phosphotransfer domain, HPT domain"/>
    <property type="match status" value="1"/>
</dbReference>
<dbReference type="GO" id="GO:0000160">
    <property type="term" value="P:phosphorelay signal transduction system"/>
    <property type="evidence" value="ECO:0007669"/>
    <property type="project" value="UniProtKB-KW"/>
</dbReference>
<dbReference type="GO" id="GO:0004672">
    <property type="term" value="F:protein kinase activity"/>
    <property type="evidence" value="ECO:0007669"/>
    <property type="project" value="UniProtKB-ARBA"/>
</dbReference>
<organism evidence="3 4">
    <name type="scientific">Plesiomonas shigelloides</name>
    <name type="common">Aeromonas shigelloides</name>
    <dbReference type="NCBI Taxonomy" id="703"/>
    <lineage>
        <taxon>Bacteria</taxon>
        <taxon>Pseudomonadati</taxon>
        <taxon>Pseudomonadota</taxon>
        <taxon>Gammaproteobacteria</taxon>
        <taxon>Enterobacterales</taxon>
        <taxon>Enterobacteriaceae</taxon>
        <taxon>Plesiomonas</taxon>
    </lineage>
</organism>
<evidence type="ECO:0000313" key="3">
    <source>
        <dbReference type="EMBL" id="MBO1107684.1"/>
    </source>
</evidence>
<keyword evidence="2" id="KW-0597">Phosphoprotein</keyword>
<keyword evidence="1" id="KW-0902">Two-component regulatory system</keyword>
<reference evidence="3" key="1">
    <citation type="submission" date="2021-03" db="EMBL/GenBank/DDBJ databases">
        <title>Plesiomonas shigelloides zfcc0051, isolated from zebrafish feces.</title>
        <authorList>
            <person name="Vanderhoek Z."/>
            <person name="Gaulke C."/>
        </authorList>
    </citation>
    <scope>NUCLEOTIDE SEQUENCE</scope>
    <source>
        <strain evidence="3">Zfcc0051</strain>
    </source>
</reference>
<dbReference type="Proteomes" id="UP000664658">
    <property type="component" value="Unassembled WGS sequence"/>
</dbReference>
<protein>
    <submittedName>
        <fullName evidence="3">Hpt domain-containing protein</fullName>
    </submittedName>
</protein>
<dbReference type="RefSeq" id="WP_010863802.1">
    <property type="nucleotide sequence ID" value="NZ_CP050969.1"/>
</dbReference>
<dbReference type="InterPro" id="IPR008207">
    <property type="entry name" value="Sig_transdc_His_kin_Hpt_dom"/>
</dbReference>
<name>A0A379CNB7_PLESH</name>
<feature type="modified residue" description="Phosphohistidine" evidence="2">
    <location>
        <position position="67"/>
    </location>
</feature>
<dbReference type="PROSITE" id="PS50894">
    <property type="entry name" value="HPT"/>
    <property type="match status" value="1"/>
</dbReference>
<dbReference type="Pfam" id="PF01627">
    <property type="entry name" value="Hpt"/>
    <property type="match status" value="1"/>
</dbReference>
<proteinExistence type="predicted"/>
<gene>
    <name evidence="3" type="ORF">J2R62_05515</name>
</gene>
<dbReference type="EMBL" id="JAFNAA010000004">
    <property type="protein sequence ID" value="MBO1107684.1"/>
    <property type="molecule type" value="Genomic_DNA"/>
</dbReference>
<dbReference type="InterPro" id="IPR036641">
    <property type="entry name" value="HPT_dom_sf"/>
</dbReference>
<comment type="caution">
    <text evidence="3">The sequence shown here is derived from an EMBL/GenBank/DDBJ whole genome shotgun (WGS) entry which is preliminary data.</text>
</comment>
<sequence length="124" mass="13845">MMQLQKSERADAEWIDLQVLGELKHEIGADVLKEVIEVYLTELGEHVEQMQQARHQNDWVALGKLAHCIKSSSGSLGALRLYQAALSVETLCRKGAGEQCVPDYDNFLDFAGPTRDALLAYLEN</sequence>
<evidence type="ECO:0000256" key="2">
    <source>
        <dbReference type="PROSITE-ProRule" id="PRU00110"/>
    </source>
</evidence>
<evidence type="ECO:0000313" key="4">
    <source>
        <dbReference type="Proteomes" id="UP000664658"/>
    </source>
</evidence>
<dbReference type="AlphaFoldDB" id="A0A379CNB7"/>